<dbReference type="PROSITE" id="PS50850">
    <property type="entry name" value="MFS"/>
    <property type="match status" value="1"/>
</dbReference>
<keyword evidence="11" id="KW-1185">Reference proteome</keyword>
<evidence type="ECO:0000256" key="7">
    <source>
        <dbReference type="SAM" id="MobiDB-lite"/>
    </source>
</evidence>
<dbReference type="InterPro" id="IPR020846">
    <property type="entry name" value="MFS_dom"/>
</dbReference>
<evidence type="ECO:0000256" key="3">
    <source>
        <dbReference type="ARBA" id="ARBA00022692"/>
    </source>
</evidence>
<feature type="region of interest" description="Disordered" evidence="7">
    <location>
        <begin position="1"/>
        <end position="40"/>
    </location>
</feature>
<feature type="transmembrane region" description="Helical" evidence="8">
    <location>
        <begin position="396"/>
        <end position="415"/>
    </location>
</feature>
<name>A0A136IZF6_9PEZI</name>
<comment type="subcellular location">
    <subcellularLocation>
        <location evidence="1">Membrane</location>
        <topology evidence="1">Multi-pass membrane protein</topology>
    </subcellularLocation>
</comment>
<dbReference type="InterPro" id="IPR011701">
    <property type="entry name" value="MFS"/>
</dbReference>
<feature type="transmembrane region" description="Helical" evidence="8">
    <location>
        <begin position="459"/>
        <end position="480"/>
    </location>
</feature>
<evidence type="ECO:0000256" key="5">
    <source>
        <dbReference type="ARBA" id="ARBA00023136"/>
    </source>
</evidence>
<keyword evidence="3 8" id="KW-0812">Transmembrane</keyword>
<feature type="transmembrane region" description="Helical" evidence="8">
    <location>
        <begin position="112"/>
        <end position="133"/>
    </location>
</feature>
<organism evidence="10 11">
    <name type="scientific">Microdochium bolleyi</name>
    <dbReference type="NCBI Taxonomy" id="196109"/>
    <lineage>
        <taxon>Eukaryota</taxon>
        <taxon>Fungi</taxon>
        <taxon>Dikarya</taxon>
        <taxon>Ascomycota</taxon>
        <taxon>Pezizomycotina</taxon>
        <taxon>Sordariomycetes</taxon>
        <taxon>Xylariomycetidae</taxon>
        <taxon>Xylariales</taxon>
        <taxon>Microdochiaceae</taxon>
        <taxon>Microdochium</taxon>
    </lineage>
</organism>
<dbReference type="FunFam" id="1.20.1250.20:FF:000064">
    <property type="entry name" value="MFS allantoate transporter"/>
    <property type="match status" value="1"/>
</dbReference>
<feature type="transmembrane region" description="Helical" evidence="8">
    <location>
        <begin position="427"/>
        <end position="447"/>
    </location>
</feature>
<protein>
    <submittedName>
        <fullName evidence="10">Major facilitator superfamily transporter</fullName>
    </submittedName>
</protein>
<dbReference type="Pfam" id="PF07690">
    <property type="entry name" value="MFS_1"/>
    <property type="match status" value="1"/>
</dbReference>
<dbReference type="GO" id="GO:0016020">
    <property type="term" value="C:membrane"/>
    <property type="evidence" value="ECO:0007669"/>
    <property type="project" value="UniProtKB-SubCell"/>
</dbReference>
<keyword evidence="5 8" id="KW-0472">Membrane</keyword>
<evidence type="ECO:0000256" key="6">
    <source>
        <dbReference type="ARBA" id="ARBA00037968"/>
    </source>
</evidence>
<evidence type="ECO:0000259" key="9">
    <source>
        <dbReference type="PROSITE" id="PS50850"/>
    </source>
</evidence>
<reference evidence="11" key="1">
    <citation type="submission" date="2016-02" db="EMBL/GenBank/DDBJ databases">
        <title>Draft genome sequence of Microdochium bolleyi, a fungal endophyte of beachgrass.</title>
        <authorList>
            <consortium name="DOE Joint Genome Institute"/>
            <person name="David A.S."/>
            <person name="May G."/>
            <person name="Haridas S."/>
            <person name="Lim J."/>
            <person name="Wang M."/>
            <person name="Labutti K."/>
            <person name="Lipzen A."/>
            <person name="Barry K."/>
            <person name="Grigoriev I.V."/>
        </authorList>
    </citation>
    <scope>NUCLEOTIDE SEQUENCE [LARGE SCALE GENOMIC DNA]</scope>
    <source>
        <strain evidence="11">J235TASD1</strain>
    </source>
</reference>
<dbReference type="OrthoDB" id="4454541at2759"/>
<feature type="transmembrane region" description="Helical" evidence="8">
    <location>
        <begin position="201"/>
        <end position="220"/>
    </location>
</feature>
<keyword evidence="4 8" id="KW-1133">Transmembrane helix</keyword>
<feature type="transmembrane region" description="Helical" evidence="8">
    <location>
        <begin position="337"/>
        <end position="357"/>
    </location>
</feature>
<keyword evidence="2" id="KW-0813">Transport</keyword>
<dbReference type="PANTHER" id="PTHR43791:SF59">
    <property type="entry name" value="TRANSPORTER, PUTATIVE (AFU_ORTHOLOGUE AFUA_1G06550)-RELATED"/>
    <property type="match status" value="1"/>
</dbReference>
<evidence type="ECO:0000256" key="8">
    <source>
        <dbReference type="SAM" id="Phobius"/>
    </source>
</evidence>
<feature type="transmembrane region" description="Helical" evidence="8">
    <location>
        <begin position="301"/>
        <end position="325"/>
    </location>
</feature>
<dbReference type="SUPFAM" id="SSF103473">
    <property type="entry name" value="MFS general substrate transporter"/>
    <property type="match status" value="1"/>
</dbReference>
<feature type="transmembrane region" description="Helical" evidence="8">
    <location>
        <begin position="366"/>
        <end position="384"/>
    </location>
</feature>
<feature type="transmembrane region" description="Helical" evidence="8">
    <location>
        <begin position="72"/>
        <end position="100"/>
    </location>
</feature>
<evidence type="ECO:0000256" key="2">
    <source>
        <dbReference type="ARBA" id="ARBA00022448"/>
    </source>
</evidence>
<proteinExistence type="inferred from homology"/>
<gene>
    <name evidence="10" type="ORF">Micbo1qcDRAFT_136271</name>
</gene>
<dbReference type="PANTHER" id="PTHR43791">
    <property type="entry name" value="PERMEASE-RELATED"/>
    <property type="match status" value="1"/>
</dbReference>
<feature type="transmembrane region" description="Helical" evidence="8">
    <location>
        <begin position="232"/>
        <end position="252"/>
    </location>
</feature>
<evidence type="ECO:0000313" key="10">
    <source>
        <dbReference type="EMBL" id="KXJ90136.1"/>
    </source>
</evidence>
<dbReference type="InParanoid" id="A0A136IZF6"/>
<dbReference type="Gene3D" id="1.20.1250.20">
    <property type="entry name" value="MFS general substrate transporter like domains"/>
    <property type="match status" value="2"/>
</dbReference>
<feature type="transmembrane region" description="Helical" evidence="8">
    <location>
        <begin position="165"/>
        <end position="189"/>
    </location>
</feature>
<accession>A0A136IZF6</accession>
<feature type="compositionally biased region" description="Polar residues" evidence="7">
    <location>
        <begin position="1"/>
        <end position="11"/>
    </location>
</feature>
<evidence type="ECO:0000256" key="4">
    <source>
        <dbReference type="ARBA" id="ARBA00022989"/>
    </source>
</evidence>
<dbReference type="Proteomes" id="UP000070501">
    <property type="component" value="Unassembled WGS sequence"/>
</dbReference>
<dbReference type="EMBL" id="KQ964253">
    <property type="protein sequence ID" value="KXJ90136.1"/>
    <property type="molecule type" value="Genomic_DNA"/>
</dbReference>
<comment type="similarity">
    <text evidence="6">Belongs to the major facilitator superfamily. Allantoate permease family.</text>
</comment>
<evidence type="ECO:0000313" key="11">
    <source>
        <dbReference type="Proteomes" id="UP000070501"/>
    </source>
</evidence>
<feature type="transmembrane region" description="Helical" evidence="8">
    <location>
        <begin position="140"/>
        <end position="159"/>
    </location>
</feature>
<dbReference type="GO" id="GO:0022857">
    <property type="term" value="F:transmembrane transporter activity"/>
    <property type="evidence" value="ECO:0007669"/>
    <property type="project" value="InterPro"/>
</dbReference>
<sequence length="568" mass="62933">MAGFFSTSRSATAGRYQPVASTDEEAGSQRSSPAPPHRSAAGELLRKKSGDHGRVVVTSEDNSRVLRRIDTVLLPIMLTVYFLQVADKTTLSYASVFGLIDDIGLEGDQYSWLGSIVYLAQLIMQFPLAWLLVRLPIAKFTSIMVLLWGTALCLMAATHSFGSMMIARFCLGAFEATIGPSFVAITAMWWKRGEQTTRTSYWFAMNGVAATLGSLITYGIGHIQSSLRPYQLIFLFFGVITVAFSFVMLIFMPDSPIEARFLNDHEKLIAIERLRVNQMGVASHEWRPDHLKETLLDLKTWLWFALSLSISIPSGGITTFGPLIISTFGFDKFETTLFNMPYGVIQGISILGGSYLATKWKRKSNVIVWLSCPVIVGYMILLALPHDAEHQVMLLFGYYLVSIYPGITPLVYSWSMQNTAGDTKSKCNNAALFLGQSLGNIIGPLLYSQTDAPGYAPGLASNLILFFAIVGLTMLASVHLRRLNERHAKMRVAVGKSAVIVDTSLDSAEDAARRAGTRYGDEIDEEMFREEVCTHDEPAGRNNESERLGEHAFEDLTDLQNEEFVFVL</sequence>
<feature type="domain" description="Major facilitator superfamily (MFS) profile" evidence="9">
    <location>
        <begin position="73"/>
        <end position="485"/>
    </location>
</feature>
<dbReference type="AlphaFoldDB" id="A0A136IZF6"/>
<dbReference type="InterPro" id="IPR036259">
    <property type="entry name" value="MFS_trans_sf"/>
</dbReference>
<evidence type="ECO:0000256" key="1">
    <source>
        <dbReference type="ARBA" id="ARBA00004141"/>
    </source>
</evidence>